<evidence type="ECO:0000256" key="1">
    <source>
        <dbReference type="SAM" id="MobiDB-lite"/>
    </source>
</evidence>
<evidence type="ECO:0000313" key="2">
    <source>
        <dbReference type="EMBL" id="KAK0515685.1"/>
    </source>
</evidence>
<evidence type="ECO:0000313" key="3">
    <source>
        <dbReference type="Proteomes" id="UP001166286"/>
    </source>
</evidence>
<dbReference type="Proteomes" id="UP001166286">
    <property type="component" value="Unassembled WGS sequence"/>
</dbReference>
<accession>A0AA39V9I8</accession>
<gene>
    <name evidence="2" type="ORF">JMJ35_001719</name>
</gene>
<feature type="region of interest" description="Disordered" evidence="1">
    <location>
        <begin position="65"/>
        <end position="190"/>
    </location>
</feature>
<keyword evidence="3" id="KW-1185">Reference proteome</keyword>
<name>A0AA39V9I8_9LECA</name>
<dbReference type="EMBL" id="JAFEKC020000003">
    <property type="protein sequence ID" value="KAK0515685.1"/>
    <property type="molecule type" value="Genomic_DNA"/>
</dbReference>
<feature type="compositionally biased region" description="Basic and acidic residues" evidence="1">
    <location>
        <begin position="79"/>
        <end position="94"/>
    </location>
</feature>
<reference evidence="2" key="1">
    <citation type="submission" date="2023-03" db="EMBL/GenBank/DDBJ databases">
        <title>Complete genome of Cladonia borealis.</title>
        <authorList>
            <person name="Park H."/>
        </authorList>
    </citation>
    <scope>NUCLEOTIDE SEQUENCE</scope>
    <source>
        <strain evidence="2">ANT050790</strain>
    </source>
</reference>
<dbReference type="AlphaFoldDB" id="A0AA39V9I8"/>
<sequence length="190" mass="21110">MTNKRASRFFYRHLNGTGETFCYCSDEHMQKDRKRCERRNKNLRTNVHQQAAAAQGIEAVAPVNSDFAARGPSSAKLEPGNEIKSPEKVTEQMEVHSTQPPADNAGAERFSVKEEKYDDGDDTGSIIHTPEGSDEEDEGQEPLGSSRGRITHTPEGSDEEDEGQEARENDQLGPFEENHRTQNPISGNGH</sequence>
<feature type="compositionally biased region" description="Polar residues" evidence="1">
    <location>
        <begin position="181"/>
        <end position="190"/>
    </location>
</feature>
<proteinExistence type="predicted"/>
<protein>
    <submittedName>
        <fullName evidence="2">Uncharacterized protein</fullName>
    </submittedName>
</protein>
<organism evidence="2 3">
    <name type="scientific">Cladonia borealis</name>
    <dbReference type="NCBI Taxonomy" id="184061"/>
    <lineage>
        <taxon>Eukaryota</taxon>
        <taxon>Fungi</taxon>
        <taxon>Dikarya</taxon>
        <taxon>Ascomycota</taxon>
        <taxon>Pezizomycotina</taxon>
        <taxon>Lecanoromycetes</taxon>
        <taxon>OSLEUM clade</taxon>
        <taxon>Lecanoromycetidae</taxon>
        <taxon>Lecanorales</taxon>
        <taxon>Lecanorineae</taxon>
        <taxon>Cladoniaceae</taxon>
        <taxon>Cladonia</taxon>
    </lineage>
</organism>
<feature type="compositionally biased region" description="Basic and acidic residues" evidence="1">
    <location>
        <begin position="164"/>
        <end position="180"/>
    </location>
</feature>
<comment type="caution">
    <text evidence="2">The sequence shown here is derived from an EMBL/GenBank/DDBJ whole genome shotgun (WGS) entry which is preliminary data.</text>
</comment>